<feature type="domain" description="Helix-turn-helix" evidence="1">
    <location>
        <begin position="41"/>
        <end position="90"/>
    </location>
</feature>
<evidence type="ECO:0000313" key="3">
    <source>
        <dbReference type="Proteomes" id="UP000253235"/>
    </source>
</evidence>
<dbReference type="GO" id="GO:0003677">
    <property type="term" value="F:DNA binding"/>
    <property type="evidence" value="ECO:0007669"/>
    <property type="project" value="UniProtKB-KW"/>
</dbReference>
<comment type="caution">
    <text evidence="2">The sequence shown here is derived from an EMBL/GenBank/DDBJ whole genome shotgun (WGS) entry which is preliminary data.</text>
</comment>
<reference evidence="2 3" key="1">
    <citation type="submission" date="2019-01" db="EMBL/GenBank/DDBJ databases">
        <title>Flavobacterium sp. nov. isolated from arctic soil.</title>
        <authorList>
            <person name="Kim D.-U."/>
        </authorList>
    </citation>
    <scope>NUCLEOTIDE SEQUENCE [LARGE SCALE GENOMIC DNA]</scope>
    <source>
        <strain evidence="2 3">Kopri-42</strain>
    </source>
</reference>
<keyword evidence="2" id="KW-0238">DNA-binding</keyword>
<organism evidence="2 3">
    <name type="scientific">Flavobacterium petrolei</name>
    <dbReference type="NCBI Taxonomy" id="2259594"/>
    <lineage>
        <taxon>Bacteria</taxon>
        <taxon>Pseudomonadati</taxon>
        <taxon>Bacteroidota</taxon>
        <taxon>Flavobacteriia</taxon>
        <taxon>Flavobacteriales</taxon>
        <taxon>Flavobacteriaceae</taxon>
        <taxon>Flavobacterium</taxon>
    </lineage>
</organism>
<dbReference type="Proteomes" id="UP000253235">
    <property type="component" value="Unassembled WGS sequence"/>
</dbReference>
<dbReference type="InterPro" id="IPR041657">
    <property type="entry name" value="HTH_17"/>
</dbReference>
<dbReference type="Pfam" id="PF12728">
    <property type="entry name" value="HTH_17"/>
    <property type="match status" value="1"/>
</dbReference>
<dbReference type="OrthoDB" id="597977at2"/>
<name>A0A482TIU5_9FLAO</name>
<gene>
    <name evidence="2" type="ORF">DR871_012635</name>
</gene>
<sequence length="112" mass="13239">MKQFTFEDLPNIIGKLFVKLDKIEKLLKERKINDLDNNEELLTIEGAAELLKLSVATIYTKVCKNEIPVNKQDKRLYFYRAELLDWIKSGRIKTTLEIQQEVELKFNSTKYK</sequence>
<evidence type="ECO:0000259" key="1">
    <source>
        <dbReference type="Pfam" id="PF12728"/>
    </source>
</evidence>
<keyword evidence="3" id="KW-1185">Reference proteome</keyword>
<dbReference type="AlphaFoldDB" id="A0A482TIU5"/>
<dbReference type="RefSeq" id="WP_113666560.1">
    <property type="nucleotide sequence ID" value="NZ_QNVY02000004.1"/>
</dbReference>
<protein>
    <submittedName>
        <fullName evidence="2">DNA-binding protein</fullName>
    </submittedName>
</protein>
<accession>A0A482TIU5</accession>
<proteinExistence type="predicted"/>
<dbReference type="EMBL" id="QNVY02000004">
    <property type="protein sequence ID" value="RYJ51273.1"/>
    <property type="molecule type" value="Genomic_DNA"/>
</dbReference>
<evidence type="ECO:0000313" key="2">
    <source>
        <dbReference type="EMBL" id="RYJ51273.1"/>
    </source>
</evidence>